<evidence type="ECO:0000256" key="7">
    <source>
        <dbReference type="ARBA" id="ARBA00023237"/>
    </source>
</evidence>
<evidence type="ECO:0000256" key="1">
    <source>
        <dbReference type="ARBA" id="ARBA00004571"/>
    </source>
</evidence>
<evidence type="ECO:0000313" key="14">
    <source>
        <dbReference type="Proteomes" id="UP000198310"/>
    </source>
</evidence>
<evidence type="ECO:0000256" key="5">
    <source>
        <dbReference type="ARBA" id="ARBA00023077"/>
    </source>
</evidence>
<evidence type="ECO:0000256" key="6">
    <source>
        <dbReference type="ARBA" id="ARBA00023136"/>
    </source>
</evidence>
<feature type="domain" description="TonB-dependent receptor-like beta-barrel" evidence="11">
    <location>
        <begin position="432"/>
        <end position="996"/>
    </location>
</feature>
<keyword evidence="4 8" id="KW-0812">Transmembrane</keyword>
<keyword evidence="14" id="KW-1185">Reference proteome</keyword>
<dbReference type="Pfam" id="PF07715">
    <property type="entry name" value="Plug"/>
    <property type="match status" value="1"/>
</dbReference>
<evidence type="ECO:0000259" key="11">
    <source>
        <dbReference type="Pfam" id="PF00593"/>
    </source>
</evidence>
<dbReference type="GO" id="GO:0009279">
    <property type="term" value="C:cell outer membrane"/>
    <property type="evidence" value="ECO:0007669"/>
    <property type="project" value="UniProtKB-SubCell"/>
</dbReference>
<dbReference type="Gene3D" id="2.60.40.1120">
    <property type="entry name" value="Carboxypeptidase-like, regulatory domain"/>
    <property type="match status" value="1"/>
</dbReference>
<evidence type="ECO:0000256" key="4">
    <source>
        <dbReference type="ARBA" id="ARBA00022692"/>
    </source>
</evidence>
<evidence type="ECO:0000256" key="8">
    <source>
        <dbReference type="PROSITE-ProRule" id="PRU01360"/>
    </source>
</evidence>
<sequence>MSVIFSGVSPSGGKQIPTPATPEKSILTPNIFSMKHPYLAKLAFPLLTAAVSVSSAYAQGTGTVSGRVLDEKNEGIPGVTVLIEGTTLGGSTNSDGTFSIQGVPSGQHTLVTSFVGYTTKRQTITVTAGQNTTVANVSLAENTTLLNEAVVIGYGTQRRQDLTGAVEQISEKQFVKGQVTNPEQLVQGKVAGVQITTGGGAPGSNSQILIRGGSSLSASNSPLIIIDGVPVDNTGLAGATNPLSLINPNDIESISVLKDASSTAIYGVRASNGVIIVTTKKGVQGDAFHVNVSTQQSLATVAKYADVLNADEFRTLVRERGTTSQLATLGTANTDWQREIYRTAYTADNNVSISGSAGPVPYRVSGGYLSQQGLLKNNDLKRYSGAISLTPVLLDGNLRATINLKGSWIDNSFSDQGAVGAAVAFDPTQSVTSNEDRFAQYGGYFEFLDPSGNGNPNTLAVRNPVSLINQRRDRSTVKRSIGNVQLDYKLPFLTGLSANLNLGYDIQRGNGTIFVPLTAASTFNRRGINNNYKQDLNNSLLEAYAKYERTLGIGRLELLAGYSYQKFENRSYVFDDFSADENRTVFAPVSLSYNGQNTYLNTNVLVGFYGRLNYNIADKYLFTGTFRADGTSRFNPDHFGYFPSGAFAWRIKGEDFLKNSEAVSELKLRLGYGQTGQQDLGGNYYPFLANLSLSSLTAQYQLGNTFYRTLRPDQYNPNITWETTTTYNAGIDYGFFGGRFYGSVDVYKRDTRDLLNFVNIPALSGLSNAGTFNVGSLTNKGVEFIANLDAVKGNDLNVTVNGNLTYNQNRITKLNSTSSSNDVGNLTGGISGGAGNTIQVNSVDYPAQSFYVNQQVYGANGSPLEGVYVDRNGDGAINSSDRYRYKSARPDYIIGGGANISYHGANLAFTLRSNLNNYVYNNRRSESFYDQSTNGFVVNRNREVLSSGFGTAQYFSDYYVENGSFLRMENVTLGYNFGEMVRKGTNLSLSFAVQNVFLITKYKGIDPEVIGGIDNTIYPRPRTFTLGLNLGI</sequence>
<dbReference type="Proteomes" id="UP000198310">
    <property type="component" value="Unassembled WGS sequence"/>
</dbReference>
<dbReference type="EMBL" id="FZNS01000001">
    <property type="protein sequence ID" value="SNR33812.1"/>
    <property type="molecule type" value="Genomic_DNA"/>
</dbReference>
<dbReference type="InterPro" id="IPR023996">
    <property type="entry name" value="TonB-dep_OMP_SusC/RagA"/>
</dbReference>
<dbReference type="NCBIfam" id="TIGR04057">
    <property type="entry name" value="SusC_RagA_signa"/>
    <property type="match status" value="1"/>
</dbReference>
<feature type="domain" description="TonB-dependent receptor plug" evidence="12">
    <location>
        <begin position="159"/>
        <end position="274"/>
    </location>
</feature>
<accession>A0A238VHD1</accession>
<dbReference type="PROSITE" id="PS52016">
    <property type="entry name" value="TONB_DEPENDENT_REC_3"/>
    <property type="match status" value="1"/>
</dbReference>
<dbReference type="NCBIfam" id="TIGR04056">
    <property type="entry name" value="OMP_RagA_SusC"/>
    <property type="match status" value="1"/>
</dbReference>
<dbReference type="InterPro" id="IPR039426">
    <property type="entry name" value="TonB-dep_rcpt-like"/>
</dbReference>
<dbReference type="InterPro" id="IPR036942">
    <property type="entry name" value="Beta-barrel_TonB_sf"/>
</dbReference>
<dbReference type="InterPro" id="IPR023997">
    <property type="entry name" value="TonB-dep_OMP_SusC/RagA_CS"/>
</dbReference>
<evidence type="ECO:0000256" key="2">
    <source>
        <dbReference type="ARBA" id="ARBA00022448"/>
    </source>
</evidence>
<organism evidence="13 14">
    <name type="scientific">Hymenobacter mucosus</name>
    <dbReference type="NCBI Taxonomy" id="1411120"/>
    <lineage>
        <taxon>Bacteria</taxon>
        <taxon>Pseudomonadati</taxon>
        <taxon>Bacteroidota</taxon>
        <taxon>Cytophagia</taxon>
        <taxon>Cytophagales</taxon>
        <taxon>Hymenobacteraceae</taxon>
        <taxon>Hymenobacter</taxon>
    </lineage>
</organism>
<keyword evidence="7 8" id="KW-0998">Cell outer membrane</keyword>
<keyword evidence="6 8" id="KW-0472">Membrane</keyword>
<feature type="region of interest" description="Disordered" evidence="10">
    <location>
        <begin position="1"/>
        <end position="22"/>
    </location>
</feature>
<dbReference type="AlphaFoldDB" id="A0A238VHD1"/>
<comment type="similarity">
    <text evidence="8 9">Belongs to the TonB-dependent receptor family.</text>
</comment>
<gene>
    <name evidence="13" type="ORF">SAMN06269173_101682</name>
</gene>
<keyword evidence="5 9" id="KW-0798">TonB box</keyword>
<dbReference type="Gene3D" id="2.40.170.20">
    <property type="entry name" value="TonB-dependent receptor, beta-barrel domain"/>
    <property type="match status" value="1"/>
</dbReference>
<proteinExistence type="inferred from homology"/>
<reference evidence="14" key="1">
    <citation type="submission" date="2017-06" db="EMBL/GenBank/DDBJ databases">
        <authorList>
            <person name="Varghese N."/>
            <person name="Submissions S."/>
        </authorList>
    </citation>
    <scope>NUCLEOTIDE SEQUENCE [LARGE SCALE GENOMIC DNA]</scope>
    <source>
        <strain evidence="14">DSM 28041</strain>
    </source>
</reference>
<evidence type="ECO:0000313" key="13">
    <source>
        <dbReference type="EMBL" id="SNR33812.1"/>
    </source>
</evidence>
<dbReference type="Gene3D" id="2.170.130.10">
    <property type="entry name" value="TonB-dependent receptor, plug domain"/>
    <property type="match status" value="1"/>
</dbReference>
<keyword evidence="2 8" id="KW-0813">Transport</keyword>
<dbReference type="Pfam" id="PF00593">
    <property type="entry name" value="TonB_dep_Rec_b-barrel"/>
    <property type="match status" value="1"/>
</dbReference>
<protein>
    <submittedName>
        <fullName evidence="13">Iron complex outermembrane recepter protein</fullName>
    </submittedName>
</protein>
<dbReference type="SUPFAM" id="SSF49464">
    <property type="entry name" value="Carboxypeptidase regulatory domain-like"/>
    <property type="match status" value="1"/>
</dbReference>
<dbReference type="InterPro" id="IPR012910">
    <property type="entry name" value="Plug_dom"/>
</dbReference>
<evidence type="ECO:0000259" key="12">
    <source>
        <dbReference type="Pfam" id="PF07715"/>
    </source>
</evidence>
<dbReference type="InterPro" id="IPR000531">
    <property type="entry name" value="Beta-barrel_TonB"/>
</dbReference>
<keyword evidence="3 8" id="KW-1134">Transmembrane beta strand</keyword>
<dbReference type="Pfam" id="PF13715">
    <property type="entry name" value="CarbopepD_reg_2"/>
    <property type="match status" value="1"/>
</dbReference>
<evidence type="ECO:0000256" key="10">
    <source>
        <dbReference type="SAM" id="MobiDB-lite"/>
    </source>
</evidence>
<evidence type="ECO:0000256" key="3">
    <source>
        <dbReference type="ARBA" id="ARBA00022452"/>
    </source>
</evidence>
<dbReference type="FunFam" id="2.170.130.10:FF:000008">
    <property type="entry name" value="SusC/RagA family TonB-linked outer membrane protein"/>
    <property type="match status" value="1"/>
</dbReference>
<name>A0A238VHD1_9BACT</name>
<evidence type="ECO:0000256" key="9">
    <source>
        <dbReference type="RuleBase" id="RU003357"/>
    </source>
</evidence>
<dbReference type="InterPro" id="IPR008969">
    <property type="entry name" value="CarboxyPept-like_regulatory"/>
</dbReference>
<dbReference type="InterPro" id="IPR037066">
    <property type="entry name" value="Plug_dom_sf"/>
</dbReference>
<dbReference type="SUPFAM" id="SSF56935">
    <property type="entry name" value="Porins"/>
    <property type="match status" value="1"/>
</dbReference>
<comment type="subcellular location">
    <subcellularLocation>
        <location evidence="1 8">Cell outer membrane</location>
        <topology evidence="1 8">Multi-pass membrane protein</topology>
    </subcellularLocation>
</comment>